<accession>A0A368KGK1</accession>
<proteinExistence type="predicted"/>
<dbReference type="PANTHER" id="PTHR43428">
    <property type="entry name" value="ARSENATE REDUCTASE"/>
    <property type="match status" value="1"/>
</dbReference>
<dbReference type="RefSeq" id="WP_108473229.1">
    <property type="nucleotide sequence ID" value="NZ_QFWQ01000005.1"/>
</dbReference>
<dbReference type="EMBL" id="QFWQ01000005">
    <property type="protein sequence ID" value="RCS30256.1"/>
    <property type="molecule type" value="Genomic_DNA"/>
</dbReference>
<organism evidence="3 4">
    <name type="scientific">Rhodanobacter denitrificans</name>
    <dbReference type="NCBI Taxonomy" id="666685"/>
    <lineage>
        <taxon>Bacteria</taxon>
        <taxon>Pseudomonadati</taxon>
        <taxon>Pseudomonadota</taxon>
        <taxon>Gammaproteobacteria</taxon>
        <taxon>Lysobacterales</taxon>
        <taxon>Rhodanobacteraceae</taxon>
        <taxon>Rhodanobacter</taxon>
    </lineage>
</organism>
<protein>
    <submittedName>
        <fullName evidence="3">Arsenate reductase ArsC</fullName>
    </submittedName>
</protein>
<dbReference type="Pfam" id="PF01451">
    <property type="entry name" value="LMWPc"/>
    <property type="match status" value="1"/>
</dbReference>
<sequence length="170" mass="18363">MQGHYNVLFVCTGNSARSILAEATVHHFGRDRFHGYSAGSQPKGFIYPQTLDVLKAVDLPIDGLRSKSWAEFTTPDAPVMDFVITVCDQVAGEVCPAWPGAPITAHWSIPDPAKAQGDEATVYKAFVLARNLLQQRISLLLNLNVAALDRLALSSRLDAMGKVPSNDTAG</sequence>
<evidence type="ECO:0000313" key="4">
    <source>
        <dbReference type="Proteomes" id="UP000252387"/>
    </source>
</evidence>
<evidence type="ECO:0000256" key="1">
    <source>
        <dbReference type="ARBA" id="ARBA00022849"/>
    </source>
</evidence>
<dbReference type="PANTHER" id="PTHR43428:SF1">
    <property type="entry name" value="ARSENATE REDUCTASE"/>
    <property type="match status" value="1"/>
</dbReference>
<dbReference type="Proteomes" id="UP000252387">
    <property type="component" value="Unassembled WGS sequence"/>
</dbReference>
<evidence type="ECO:0000313" key="3">
    <source>
        <dbReference type="EMBL" id="RCS30256.1"/>
    </source>
</evidence>
<comment type="caution">
    <text evidence="3">The sequence shown here is derived from an EMBL/GenBank/DDBJ whole genome shotgun (WGS) entry which is preliminary data.</text>
</comment>
<dbReference type="SMART" id="SM00226">
    <property type="entry name" value="LMWPc"/>
    <property type="match status" value="1"/>
</dbReference>
<feature type="domain" description="Phosphotyrosine protein phosphatase I" evidence="2">
    <location>
        <begin position="5"/>
        <end position="143"/>
    </location>
</feature>
<dbReference type="GO" id="GO:0046685">
    <property type="term" value="P:response to arsenic-containing substance"/>
    <property type="evidence" value="ECO:0007669"/>
    <property type="project" value="UniProtKB-KW"/>
</dbReference>
<gene>
    <name evidence="3" type="ORF">DEO45_09435</name>
</gene>
<dbReference type="Gene3D" id="3.40.50.2300">
    <property type="match status" value="1"/>
</dbReference>
<keyword evidence="1" id="KW-0059">Arsenical resistance</keyword>
<dbReference type="CDD" id="cd16345">
    <property type="entry name" value="LMWP_ArsC"/>
    <property type="match status" value="1"/>
</dbReference>
<name>A0A368KGK1_9GAMM</name>
<keyword evidence="4" id="KW-1185">Reference proteome</keyword>
<dbReference type="OrthoDB" id="9793058at2"/>
<dbReference type="InterPro" id="IPR023485">
    <property type="entry name" value="Ptyr_pPase"/>
</dbReference>
<evidence type="ECO:0000259" key="2">
    <source>
        <dbReference type="SMART" id="SM00226"/>
    </source>
</evidence>
<dbReference type="SUPFAM" id="SSF52788">
    <property type="entry name" value="Phosphotyrosine protein phosphatases I"/>
    <property type="match status" value="1"/>
</dbReference>
<dbReference type="AlphaFoldDB" id="A0A368KGK1"/>
<dbReference type="InterPro" id="IPR036196">
    <property type="entry name" value="Ptyr_pPase_sf"/>
</dbReference>
<reference evidence="3 4" key="1">
    <citation type="submission" date="2018-05" db="EMBL/GenBank/DDBJ databases">
        <title>Draft genome sequence of Rhodanobacter denitrificans Yn1 isolated from gold copper mine.</title>
        <authorList>
            <person name="Yang N."/>
            <person name="Mazhar H.S."/>
            <person name="Rensing C."/>
        </authorList>
    </citation>
    <scope>NUCLEOTIDE SEQUENCE [LARGE SCALE GENOMIC DNA]</scope>
    <source>
        <strain evidence="3 4">Yn1</strain>
    </source>
</reference>